<organism evidence="1">
    <name type="scientific">Aegilops tauschii</name>
    <name type="common">Tausch's goatgrass</name>
    <name type="synonym">Aegilops squarrosa</name>
    <dbReference type="NCBI Taxonomy" id="37682"/>
    <lineage>
        <taxon>Eukaryota</taxon>
        <taxon>Viridiplantae</taxon>
        <taxon>Streptophyta</taxon>
        <taxon>Embryophyta</taxon>
        <taxon>Tracheophyta</taxon>
        <taxon>Spermatophyta</taxon>
        <taxon>Magnoliopsida</taxon>
        <taxon>Liliopsida</taxon>
        <taxon>Poales</taxon>
        <taxon>Poaceae</taxon>
        <taxon>BOP clade</taxon>
        <taxon>Pooideae</taxon>
        <taxon>Triticodae</taxon>
        <taxon>Triticeae</taxon>
        <taxon>Triticinae</taxon>
        <taxon>Aegilops</taxon>
    </lineage>
</organism>
<dbReference type="AlphaFoldDB" id="M8AZ09"/>
<dbReference type="PANTHER" id="PTHR33377:SF50">
    <property type="entry name" value="NB-ARC DOMAIN-CONTAINING PROTEIN"/>
    <property type="match status" value="1"/>
</dbReference>
<protein>
    <submittedName>
        <fullName evidence="1">Uncharacterized protein</fullName>
    </submittedName>
</protein>
<sequence>MASMMIIASLSNKIIRFATTKPLRLQSLTQEAYWYFFKVHAFGSTRAEDHPKLASIAMDMARLMNGCFMGASILSELLKAILNLHFWSRALAALKNSKQTNISVIIKKPEGIVMEYASKGVISVIYNLGVFLLEILSGKRNASFLNLTGNCLLQCPDIEHPGVS</sequence>
<name>M8AZ09_AEGTA</name>
<dbReference type="PANTHER" id="PTHR33377">
    <property type="entry name" value="OS10G0134700 PROTEIN-RELATED"/>
    <property type="match status" value="1"/>
</dbReference>
<dbReference type="EnsemblPlants" id="EMT09712">
    <property type="protein sequence ID" value="EMT09712"/>
    <property type="gene ID" value="F775_22169"/>
</dbReference>
<evidence type="ECO:0000313" key="1">
    <source>
        <dbReference type="EnsemblPlants" id="EMT09712"/>
    </source>
</evidence>
<proteinExistence type="predicted"/>
<reference evidence="1" key="1">
    <citation type="submission" date="2015-06" db="UniProtKB">
        <authorList>
            <consortium name="EnsemblPlants"/>
        </authorList>
    </citation>
    <scope>IDENTIFICATION</scope>
</reference>
<accession>M8AZ09</accession>